<dbReference type="Gene3D" id="3.30.40.10">
    <property type="entry name" value="Zinc/RING finger domain, C3HC4 (zinc finger)"/>
    <property type="match status" value="1"/>
</dbReference>
<comment type="subcellular location">
    <subcellularLocation>
        <location evidence="1">Nucleus</location>
    </subcellularLocation>
</comment>
<feature type="region of interest" description="Disordered" evidence="14">
    <location>
        <begin position="97"/>
        <end position="145"/>
    </location>
</feature>
<dbReference type="InterPro" id="IPR026846">
    <property type="entry name" value="Nse2(Mms21)"/>
</dbReference>
<keyword evidence="8" id="KW-0833">Ubl conjugation pathway</keyword>
<dbReference type="GO" id="GO:0061665">
    <property type="term" value="F:SUMO ligase activity"/>
    <property type="evidence" value="ECO:0007669"/>
    <property type="project" value="TreeGrafter"/>
</dbReference>
<dbReference type="GO" id="GO:0016925">
    <property type="term" value="P:protein sumoylation"/>
    <property type="evidence" value="ECO:0007669"/>
    <property type="project" value="UniProtKB-UniPathway"/>
</dbReference>
<keyword evidence="6" id="KW-0479">Metal-binding</keyword>
<dbReference type="InterPro" id="IPR013083">
    <property type="entry name" value="Znf_RING/FYVE/PHD"/>
</dbReference>
<feature type="compositionally biased region" description="Basic and acidic residues" evidence="14">
    <location>
        <begin position="97"/>
        <end position="107"/>
    </location>
</feature>
<evidence type="ECO:0000256" key="10">
    <source>
        <dbReference type="ARBA" id="ARBA00023242"/>
    </source>
</evidence>
<evidence type="ECO:0000256" key="6">
    <source>
        <dbReference type="ARBA" id="ARBA00022723"/>
    </source>
</evidence>
<dbReference type="InterPro" id="IPR004181">
    <property type="entry name" value="Znf_MIZ"/>
</dbReference>
<keyword evidence="5" id="KW-0808">Transferase</keyword>
<evidence type="ECO:0000313" key="17">
    <source>
        <dbReference type="EMBL" id="CAF0886912.1"/>
    </source>
</evidence>
<protein>
    <recommendedName>
        <fullName evidence="4">E3 SUMO-protein ligase NSE2</fullName>
    </recommendedName>
    <alternativeName>
        <fullName evidence="11">E3 SUMO-protein transferase NSE2</fullName>
    </alternativeName>
    <alternativeName>
        <fullName evidence="12">Non-structural maintenance of chromosomes element 2 homolog</fullName>
    </alternativeName>
</protein>
<reference evidence="17" key="1">
    <citation type="submission" date="2021-02" db="EMBL/GenBank/DDBJ databases">
        <authorList>
            <person name="Nowell W R."/>
        </authorList>
    </citation>
    <scope>NUCLEOTIDE SEQUENCE</scope>
</reference>
<evidence type="ECO:0000313" key="16">
    <source>
        <dbReference type="EMBL" id="CAF0881038.1"/>
    </source>
</evidence>
<evidence type="ECO:0000313" key="18">
    <source>
        <dbReference type="Proteomes" id="UP000663832"/>
    </source>
</evidence>
<dbReference type="GO" id="GO:0000724">
    <property type="term" value="P:double-strand break repair via homologous recombination"/>
    <property type="evidence" value="ECO:0007669"/>
    <property type="project" value="InterPro"/>
</dbReference>
<dbReference type="SUPFAM" id="SSF57850">
    <property type="entry name" value="RING/U-box"/>
    <property type="match status" value="1"/>
</dbReference>
<evidence type="ECO:0000256" key="7">
    <source>
        <dbReference type="ARBA" id="ARBA00022771"/>
    </source>
</evidence>
<dbReference type="Proteomes" id="UP000663832">
    <property type="component" value="Unassembled WGS sequence"/>
</dbReference>
<evidence type="ECO:0000256" key="3">
    <source>
        <dbReference type="ARBA" id="ARBA00008212"/>
    </source>
</evidence>
<sequence length="277" mass="31715">MSATTVKNSLSFVMPTTDISLLDYTEIDQSLNLWSDIFPIIEKQIVTLTTVAQEMQECPERQKYVDALMKIAMRVNDVEDKATTCIKEARTQLKKTKLVDKHNDTQKKVNRSKVRNNKNDDDDDDDDDDDESDNEMEIDESQIDEQIEVSALTIDSLEKLQNRMTKVLVKQPDENSFNIDADNRYADFAECISKMQNDGDDDEDNNDANVVDQVVSNKCPLTQKEFVEPVQNKKCKHKYEKQTVLKYIADKNKSRRPAKCPSAGCNNILTEKDLMNA</sequence>
<dbReference type="GO" id="GO:0030915">
    <property type="term" value="C:Smc5-Smc6 complex"/>
    <property type="evidence" value="ECO:0007669"/>
    <property type="project" value="InterPro"/>
</dbReference>
<feature type="domain" description="SP-RING-type" evidence="15">
    <location>
        <begin position="200"/>
        <end position="277"/>
    </location>
</feature>
<evidence type="ECO:0000256" key="13">
    <source>
        <dbReference type="PROSITE-ProRule" id="PRU00452"/>
    </source>
</evidence>
<dbReference type="GO" id="GO:0005634">
    <property type="term" value="C:nucleus"/>
    <property type="evidence" value="ECO:0007669"/>
    <property type="project" value="UniProtKB-SubCell"/>
</dbReference>
<dbReference type="PANTHER" id="PTHR21330">
    <property type="entry name" value="E3 SUMO-PROTEIN LIGASE NSE2"/>
    <property type="match status" value="1"/>
</dbReference>
<dbReference type="EMBL" id="CAJNOM010000039">
    <property type="protein sequence ID" value="CAF0886912.1"/>
    <property type="molecule type" value="Genomic_DNA"/>
</dbReference>
<keyword evidence="9" id="KW-0862">Zinc</keyword>
<keyword evidence="7 13" id="KW-0863">Zinc-finger</keyword>
<dbReference type="PANTHER" id="PTHR21330:SF1">
    <property type="entry name" value="E3 SUMO-PROTEIN LIGASE NSE2"/>
    <property type="match status" value="1"/>
</dbReference>
<evidence type="ECO:0000256" key="1">
    <source>
        <dbReference type="ARBA" id="ARBA00004123"/>
    </source>
</evidence>
<dbReference type="Proteomes" id="UP000663877">
    <property type="component" value="Unassembled WGS sequence"/>
</dbReference>
<accession>A0A813YNB0</accession>
<comment type="caution">
    <text evidence="17">The sequence shown here is derived from an EMBL/GenBank/DDBJ whole genome shotgun (WGS) entry which is preliminary data.</text>
</comment>
<keyword evidence="10" id="KW-0539">Nucleus</keyword>
<keyword evidence="18" id="KW-1185">Reference proteome</keyword>
<evidence type="ECO:0000256" key="9">
    <source>
        <dbReference type="ARBA" id="ARBA00022833"/>
    </source>
</evidence>
<evidence type="ECO:0000256" key="4">
    <source>
        <dbReference type="ARBA" id="ARBA00020923"/>
    </source>
</evidence>
<dbReference type="GO" id="GO:0008270">
    <property type="term" value="F:zinc ion binding"/>
    <property type="evidence" value="ECO:0007669"/>
    <property type="project" value="UniProtKB-KW"/>
</dbReference>
<comment type="similarity">
    <text evidence="3">Belongs to the NSE2 family.</text>
</comment>
<feature type="compositionally biased region" description="Acidic residues" evidence="14">
    <location>
        <begin position="120"/>
        <end position="145"/>
    </location>
</feature>
<dbReference type="OrthoDB" id="26899at2759"/>
<evidence type="ECO:0000256" key="14">
    <source>
        <dbReference type="SAM" id="MobiDB-lite"/>
    </source>
</evidence>
<evidence type="ECO:0000256" key="12">
    <source>
        <dbReference type="ARBA" id="ARBA00032533"/>
    </source>
</evidence>
<evidence type="ECO:0000256" key="11">
    <source>
        <dbReference type="ARBA" id="ARBA00031731"/>
    </source>
</evidence>
<dbReference type="CDD" id="cd16651">
    <property type="entry name" value="SPL-RING_NSE2"/>
    <property type="match status" value="1"/>
</dbReference>
<dbReference type="PROSITE" id="PS51044">
    <property type="entry name" value="ZF_SP_RING"/>
    <property type="match status" value="1"/>
</dbReference>
<gene>
    <name evidence="16" type="ORF">BJG266_LOCUS9425</name>
    <name evidence="17" type="ORF">QVE165_LOCUS8727</name>
</gene>
<evidence type="ECO:0000256" key="2">
    <source>
        <dbReference type="ARBA" id="ARBA00004718"/>
    </source>
</evidence>
<name>A0A813YNB0_9BILA</name>
<evidence type="ECO:0000259" key="15">
    <source>
        <dbReference type="PROSITE" id="PS51044"/>
    </source>
</evidence>
<dbReference type="EMBL" id="CAJNOI010000031">
    <property type="protein sequence ID" value="CAF0881038.1"/>
    <property type="molecule type" value="Genomic_DNA"/>
</dbReference>
<organism evidence="17 18">
    <name type="scientific">Adineta steineri</name>
    <dbReference type="NCBI Taxonomy" id="433720"/>
    <lineage>
        <taxon>Eukaryota</taxon>
        <taxon>Metazoa</taxon>
        <taxon>Spiralia</taxon>
        <taxon>Gnathifera</taxon>
        <taxon>Rotifera</taxon>
        <taxon>Eurotatoria</taxon>
        <taxon>Bdelloidea</taxon>
        <taxon>Adinetida</taxon>
        <taxon>Adinetidae</taxon>
        <taxon>Adineta</taxon>
    </lineage>
</organism>
<dbReference type="UniPathway" id="UPA00886"/>
<evidence type="ECO:0000256" key="5">
    <source>
        <dbReference type="ARBA" id="ARBA00022679"/>
    </source>
</evidence>
<dbReference type="Pfam" id="PF11789">
    <property type="entry name" value="zf-Nse"/>
    <property type="match status" value="1"/>
</dbReference>
<dbReference type="AlphaFoldDB" id="A0A813YNB0"/>
<comment type="pathway">
    <text evidence="2">Protein modification; protein sumoylation.</text>
</comment>
<evidence type="ECO:0000256" key="8">
    <source>
        <dbReference type="ARBA" id="ARBA00022786"/>
    </source>
</evidence>
<proteinExistence type="inferred from homology"/>